<dbReference type="PROSITE" id="PS51257">
    <property type="entry name" value="PROKAR_LIPOPROTEIN"/>
    <property type="match status" value="1"/>
</dbReference>
<dbReference type="Pfam" id="PF13473">
    <property type="entry name" value="Cupredoxin_1"/>
    <property type="match status" value="1"/>
</dbReference>
<proteinExistence type="predicted"/>
<accession>A0ABN3RU58</accession>
<dbReference type="Proteomes" id="UP001500151">
    <property type="component" value="Unassembled WGS sequence"/>
</dbReference>
<dbReference type="InterPro" id="IPR028096">
    <property type="entry name" value="EfeO_Cupredoxin"/>
</dbReference>
<evidence type="ECO:0000256" key="1">
    <source>
        <dbReference type="SAM" id="MobiDB-lite"/>
    </source>
</evidence>
<evidence type="ECO:0000259" key="2">
    <source>
        <dbReference type="Pfam" id="PF13473"/>
    </source>
</evidence>
<reference evidence="3 4" key="1">
    <citation type="journal article" date="2019" name="Int. J. Syst. Evol. Microbiol.">
        <title>The Global Catalogue of Microorganisms (GCM) 10K type strain sequencing project: providing services to taxonomists for standard genome sequencing and annotation.</title>
        <authorList>
            <consortium name="The Broad Institute Genomics Platform"/>
            <consortium name="The Broad Institute Genome Sequencing Center for Infectious Disease"/>
            <person name="Wu L."/>
            <person name="Ma J."/>
        </authorList>
    </citation>
    <scope>NUCLEOTIDE SEQUENCE [LARGE SCALE GENOMIC DNA]</scope>
    <source>
        <strain evidence="3 4">JCM 4524</strain>
    </source>
</reference>
<evidence type="ECO:0000313" key="3">
    <source>
        <dbReference type="EMBL" id="GAA2660910.1"/>
    </source>
</evidence>
<sequence length="164" mass="16802">MEGRDMTTTLMTFVRRNVGPGLTAGALAGILVACGGGNGNGGGSSPSAPEKSGKAGTTQVDVKLVDFKMQLSEKTLKAGAYTFVVKNDGHHDHSMEIEGSGTEQKTRTLAPGESANLTVSLKDGKYQVYCPVDGHKDLGMKTELTVGGSASTGSGTNTTDGNGY</sequence>
<dbReference type="SUPFAM" id="SSF49503">
    <property type="entry name" value="Cupredoxins"/>
    <property type="match status" value="1"/>
</dbReference>
<dbReference type="EMBL" id="BAAASJ010000119">
    <property type="protein sequence ID" value="GAA2660910.1"/>
    <property type="molecule type" value="Genomic_DNA"/>
</dbReference>
<dbReference type="InterPro" id="IPR008972">
    <property type="entry name" value="Cupredoxin"/>
</dbReference>
<feature type="domain" description="EfeO-type cupredoxin-like" evidence="2">
    <location>
        <begin position="52"/>
        <end position="134"/>
    </location>
</feature>
<protein>
    <recommendedName>
        <fullName evidence="2">EfeO-type cupredoxin-like domain-containing protein</fullName>
    </recommendedName>
</protein>
<dbReference type="Gene3D" id="2.60.40.420">
    <property type="entry name" value="Cupredoxins - blue copper proteins"/>
    <property type="match status" value="1"/>
</dbReference>
<comment type="caution">
    <text evidence="3">The sequence shown here is derived from an EMBL/GenBank/DDBJ whole genome shotgun (WGS) entry which is preliminary data.</text>
</comment>
<name>A0ABN3RU58_9ACTN</name>
<gene>
    <name evidence="3" type="ORF">GCM10010307_78780</name>
</gene>
<evidence type="ECO:0000313" key="4">
    <source>
        <dbReference type="Proteomes" id="UP001500151"/>
    </source>
</evidence>
<organism evidence="3 4">
    <name type="scientific">Streptomyces vastus</name>
    <dbReference type="NCBI Taxonomy" id="285451"/>
    <lineage>
        <taxon>Bacteria</taxon>
        <taxon>Bacillati</taxon>
        <taxon>Actinomycetota</taxon>
        <taxon>Actinomycetes</taxon>
        <taxon>Kitasatosporales</taxon>
        <taxon>Streptomycetaceae</taxon>
        <taxon>Streptomyces</taxon>
    </lineage>
</organism>
<keyword evidence="4" id="KW-1185">Reference proteome</keyword>
<feature type="region of interest" description="Disordered" evidence="1">
    <location>
        <begin position="145"/>
        <end position="164"/>
    </location>
</feature>